<evidence type="ECO:0000313" key="3">
    <source>
        <dbReference type="EMBL" id="MBC2961694.1"/>
    </source>
</evidence>
<dbReference type="RefSeq" id="WP_186346903.1">
    <property type="nucleotide sequence ID" value="NZ_BMMR01000002.1"/>
</dbReference>
<keyword evidence="4" id="KW-1185">Reference proteome</keyword>
<organism evidence="3 4">
    <name type="scientific">Nocardioides deserti</name>
    <dbReference type="NCBI Taxonomy" id="1588644"/>
    <lineage>
        <taxon>Bacteria</taxon>
        <taxon>Bacillati</taxon>
        <taxon>Actinomycetota</taxon>
        <taxon>Actinomycetes</taxon>
        <taxon>Propionibacteriales</taxon>
        <taxon>Nocardioidaceae</taxon>
        <taxon>Nocardioides</taxon>
    </lineage>
</organism>
<dbReference type="SUPFAM" id="SSF140453">
    <property type="entry name" value="EsxAB dimer-like"/>
    <property type="match status" value="1"/>
</dbReference>
<feature type="coiled-coil region" evidence="2">
    <location>
        <begin position="17"/>
        <end position="44"/>
    </location>
</feature>
<gene>
    <name evidence="3" type="ORF">H7344_15450</name>
</gene>
<protein>
    <recommendedName>
        <fullName evidence="1">ESAT-6-like protein</fullName>
    </recommendedName>
</protein>
<comment type="similarity">
    <text evidence="1">Belongs to the WXG100 family.</text>
</comment>
<evidence type="ECO:0000256" key="1">
    <source>
        <dbReference type="RuleBase" id="RU362001"/>
    </source>
</evidence>
<dbReference type="InterPro" id="IPR036689">
    <property type="entry name" value="ESAT-6-like_sf"/>
</dbReference>
<dbReference type="InterPro" id="IPR010310">
    <property type="entry name" value="T7SS_ESAT-6-like"/>
</dbReference>
<accession>A0ABR6UB73</accession>
<dbReference type="Proteomes" id="UP000604001">
    <property type="component" value="Unassembled WGS sequence"/>
</dbReference>
<reference evidence="3 4" key="1">
    <citation type="submission" date="2020-08" db="EMBL/GenBank/DDBJ databases">
        <title>novel species in genus Nocardioides.</title>
        <authorList>
            <person name="Zhang G."/>
        </authorList>
    </citation>
    <scope>NUCLEOTIDE SEQUENCE [LARGE SCALE GENOMIC DNA]</scope>
    <source>
        <strain evidence="3 4">SC8A-24</strain>
    </source>
</reference>
<dbReference type="NCBIfam" id="TIGR03930">
    <property type="entry name" value="WXG100_ESAT6"/>
    <property type="match status" value="1"/>
</dbReference>
<evidence type="ECO:0000313" key="4">
    <source>
        <dbReference type="Proteomes" id="UP000604001"/>
    </source>
</evidence>
<dbReference type="EMBL" id="JACMYC010000010">
    <property type="protein sequence ID" value="MBC2961694.1"/>
    <property type="molecule type" value="Genomic_DNA"/>
</dbReference>
<comment type="caution">
    <text evidence="3">The sequence shown here is derived from an EMBL/GenBank/DDBJ whole genome shotgun (WGS) entry which is preliminary data.</text>
</comment>
<evidence type="ECO:0000256" key="2">
    <source>
        <dbReference type="SAM" id="Coils"/>
    </source>
</evidence>
<sequence length="98" mass="10530">MNLDGIRVNHAGLDTAAADLMQAVKNIDDRLNRLESELAPLRSDWDGQAQQAYHVAKAKWDTAITEMRNVLQDTSAAVSQSNADYAAADKRGAAAFGG</sequence>
<name>A0ABR6UB73_9ACTN</name>
<proteinExistence type="inferred from homology"/>
<dbReference type="Gene3D" id="1.10.287.1060">
    <property type="entry name" value="ESAT-6-like"/>
    <property type="match status" value="1"/>
</dbReference>
<keyword evidence="2" id="KW-0175">Coiled coil</keyword>
<dbReference type="Pfam" id="PF06013">
    <property type="entry name" value="WXG100"/>
    <property type="match status" value="1"/>
</dbReference>